<evidence type="ECO:0000259" key="2">
    <source>
        <dbReference type="PROSITE" id="PS51820"/>
    </source>
</evidence>
<accession>A0A382CLB7</accession>
<reference evidence="3" key="1">
    <citation type="submission" date="2018-05" db="EMBL/GenBank/DDBJ databases">
        <authorList>
            <person name="Lanie J.A."/>
            <person name="Ng W.-L."/>
            <person name="Kazmierczak K.M."/>
            <person name="Andrzejewski T.M."/>
            <person name="Davidsen T.M."/>
            <person name="Wayne K.J."/>
            <person name="Tettelin H."/>
            <person name="Glass J.I."/>
            <person name="Rusch D."/>
            <person name="Podicherti R."/>
            <person name="Tsui H.-C.T."/>
            <person name="Winkler M.E."/>
        </authorList>
    </citation>
    <scope>NUCLEOTIDE SEQUENCE</scope>
</reference>
<feature type="domain" description="PA14" evidence="2">
    <location>
        <begin position="68"/>
        <end position="205"/>
    </location>
</feature>
<protein>
    <recommendedName>
        <fullName evidence="2">PA14 domain-containing protein</fullName>
    </recommendedName>
</protein>
<evidence type="ECO:0000256" key="1">
    <source>
        <dbReference type="SAM" id="MobiDB-lite"/>
    </source>
</evidence>
<name>A0A382CLB7_9ZZZZ</name>
<evidence type="ECO:0000313" key="3">
    <source>
        <dbReference type="EMBL" id="SVB26592.1"/>
    </source>
</evidence>
<dbReference type="PROSITE" id="PS51820">
    <property type="entry name" value="PA14"/>
    <property type="match status" value="1"/>
</dbReference>
<gene>
    <name evidence="3" type="ORF">METZ01_LOCUS179446</name>
</gene>
<sequence>MLRFAVIAYWFSAGLFLLTAATVHTRAGHLISGNLEKIGADGIRTAGKNLKWENVARIWVNPAPAGRVGLSDVLTRIWRGDHKMFPDETALDPSSVDTVRRHYLTVRRLGNTPGAILFEGKLNTTHSGTYHFRLGSDDGARFFVGGKEILTTPAEYSFRRATKSIRLDVGEHLFRLEYLNLASYALLELEWSGPSLPWSPLGAVIDWPLPQAPPAIPAAGALAWNGSYIAHPVESLTGSRVRFVGKPAGIRLSTVNASAIFFHPLSLPMADRIRSGKVGREGVLLVGGDFLEGEILSIKDNVITLQTLLFGSRKYQGGSQAAAVFLQKPAKERKQWIVRTLLGTEIRLRKLEWDGSTLVVNQTPFRKLRLKIGEIREIAYLAEPNVLERAWATWAAMDTQHKRQTIAGQSSFDRTYKVRSEAKVYLAQLDEKWRRLESEHAVIQQELKAILAGLKQHELVARKARSDLAETQSNYTLANSRVNLNAHHFNPKIREARELKMRRLTEAKAALEAEKKSLMEREKSNSDNVTKYKADRDRQQGQHEKHAADRNAGLTKARAIFKGDSRPVEIYAAVARTRKAREFSESRRNRSR</sequence>
<dbReference type="InterPro" id="IPR037524">
    <property type="entry name" value="PA14/GLEYA"/>
</dbReference>
<dbReference type="EMBL" id="UINC01034955">
    <property type="protein sequence ID" value="SVB26592.1"/>
    <property type="molecule type" value="Genomic_DNA"/>
</dbReference>
<organism evidence="3">
    <name type="scientific">marine metagenome</name>
    <dbReference type="NCBI Taxonomy" id="408172"/>
    <lineage>
        <taxon>unclassified sequences</taxon>
        <taxon>metagenomes</taxon>
        <taxon>ecological metagenomes</taxon>
    </lineage>
</organism>
<feature type="compositionally biased region" description="Basic and acidic residues" evidence="1">
    <location>
        <begin position="515"/>
        <end position="549"/>
    </location>
</feature>
<dbReference type="InterPro" id="IPR011658">
    <property type="entry name" value="PA14_dom"/>
</dbReference>
<dbReference type="SMART" id="SM00758">
    <property type="entry name" value="PA14"/>
    <property type="match status" value="1"/>
</dbReference>
<feature type="non-terminal residue" evidence="3">
    <location>
        <position position="592"/>
    </location>
</feature>
<dbReference type="AlphaFoldDB" id="A0A382CLB7"/>
<dbReference type="SUPFAM" id="SSF56988">
    <property type="entry name" value="Anthrax protective antigen"/>
    <property type="match status" value="1"/>
</dbReference>
<dbReference type="Pfam" id="PF07691">
    <property type="entry name" value="PA14"/>
    <property type="match status" value="1"/>
</dbReference>
<dbReference type="Gene3D" id="3.90.182.10">
    <property type="entry name" value="Toxin - Anthrax Protective Antigen,domain 1"/>
    <property type="match status" value="1"/>
</dbReference>
<proteinExistence type="predicted"/>
<feature type="region of interest" description="Disordered" evidence="1">
    <location>
        <begin position="515"/>
        <end position="559"/>
    </location>
</feature>